<dbReference type="Pfam" id="PF09073">
    <property type="entry name" value="BUD22"/>
    <property type="match status" value="1"/>
</dbReference>
<dbReference type="EMBL" id="CVRI01000066">
    <property type="protein sequence ID" value="CRL06058.1"/>
    <property type="molecule type" value="Genomic_DNA"/>
</dbReference>
<reference evidence="4 5" key="1">
    <citation type="submission" date="2015-04" db="EMBL/GenBank/DDBJ databases">
        <authorList>
            <person name="Syromyatnikov M.Y."/>
            <person name="Popov V.N."/>
        </authorList>
    </citation>
    <scope>NUCLEOTIDE SEQUENCE [LARGE SCALE GENOMIC DNA]</scope>
</reference>
<evidence type="ECO:0000313" key="5">
    <source>
        <dbReference type="Proteomes" id="UP000183832"/>
    </source>
</evidence>
<keyword evidence="5" id="KW-1185">Reference proteome</keyword>
<proteinExistence type="predicted"/>
<dbReference type="OrthoDB" id="3364872at2759"/>
<organism evidence="4 5">
    <name type="scientific">Clunio marinus</name>
    <dbReference type="NCBI Taxonomy" id="568069"/>
    <lineage>
        <taxon>Eukaryota</taxon>
        <taxon>Metazoa</taxon>
        <taxon>Ecdysozoa</taxon>
        <taxon>Arthropoda</taxon>
        <taxon>Hexapoda</taxon>
        <taxon>Insecta</taxon>
        <taxon>Pterygota</taxon>
        <taxon>Neoptera</taxon>
        <taxon>Endopterygota</taxon>
        <taxon>Diptera</taxon>
        <taxon>Nematocera</taxon>
        <taxon>Chironomoidea</taxon>
        <taxon>Chironomidae</taxon>
        <taxon>Clunio</taxon>
    </lineage>
</organism>
<name>A0A1J1J275_9DIPT</name>
<keyword evidence="1" id="KW-0175">Coiled coil</keyword>
<protein>
    <submittedName>
        <fullName evidence="4">CLUMA_CG019136, isoform A</fullName>
    </submittedName>
</protein>
<feature type="coiled-coil region" evidence="1">
    <location>
        <begin position="22"/>
        <end position="53"/>
    </location>
</feature>
<dbReference type="AlphaFoldDB" id="A0A1J1J275"/>
<sequence>MQDIAKINNEVILLRKSLKSIMNQTKLNLAKKIKKLKNAKNVNQQSVERKQNELECFKRLKVSDVILRNGLFSEKLQKTLTDSGSTENDRVLARKINKDSFFVDSNGKNYVASINPDDSMSSEEEKPKIFLRPKNRKVSMDKARNHQLQYKTKQNQLKTKQEKSKKIISTNVNQSASIKTEETEPIHPSWQAKAKMREKLKINEFQGKKIKFDE</sequence>
<evidence type="ECO:0000256" key="1">
    <source>
        <dbReference type="SAM" id="Coils"/>
    </source>
</evidence>
<evidence type="ECO:0000313" key="4">
    <source>
        <dbReference type="EMBL" id="CRL06058.1"/>
    </source>
</evidence>
<feature type="domain" description="Bud22" evidence="3">
    <location>
        <begin position="135"/>
        <end position="213"/>
    </location>
</feature>
<feature type="region of interest" description="Disordered" evidence="2">
    <location>
        <begin position="172"/>
        <end position="192"/>
    </location>
</feature>
<evidence type="ECO:0000259" key="3">
    <source>
        <dbReference type="Pfam" id="PF09073"/>
    </source>
</evidence>
<accession>A0A1J1J275</accession>
<dbReference type="InterPro" id="IPR015158">
    <property type="entry name" value="Bud22_dom"/>
</dbReference>
<evidence type="ECO:0000256" key="2">
    <source>
        <dbReference type="SAM" id="MobiDB-lite"/>
    </source>
</evidence>
<gene>
    <name evidence="4" type="ORF">CLUMA_CG019136</name>
</gene>
<dbReference type="Proteomes" id="UP000183832">
    <property type="component" value="Unassembled WGS sequence"/>
</dbReference>